<organism evidence="2 3">
    <name type="scientific">Catellatospora citrea</name>
    <dbReference type="NCBI Taxonomy" id="53366"/>
    <lineage>
        <taxon>Bacteria</taxon>
        <taxon>Bacillati</taxon>
        <taxon>Actinomycetota</taxon>
        <taxon>Actinomycetes</taxon>
        <taxon>Micromonosporales</taxon>
        <taxon>Micromonosporaceae</taxon>
        <taxon>Catellatospora</taxon>
    </lineage>
</organism>
<dbReference type="EMBL" id="BONH01000007">
    <property type="protein sequence ID" value="GIF96853.1"/>
    <property type="molecule type" value="Genomic_DNA"/>
</dbReference>
<feature type="transmembrane region" description="Helical" evidence="1">
    <location>
        <begin position="32"/>
        <end position="51"/>
    </location>
</feature>
<feature type="transmembrane region" description="Helical" evidence="1">
    <location>
        <begin position="7"/>
        <end position="26"/>
    </location>
</feature>
<dbReference type="Proteomes" id="UP000659904">
    <property type="component" value="Unassembled WGS sequence"/>
</dbReference>
<evidence type="ECO:0000313" key="2">
    <source>
        <dbReference type="EMBL" id="GIF96853.1"/>
    </source>
</evidence>
<sequence>MSVLWRVLVWLLVATVLAWAVVGWGLPDDDPLFRVGAIAFAAFLVYIAVRFEMMLHVAARSSRESRGGEPPS</sequence>
<name>A0A8J3NYA7_9ACTN</name>
<comment type="caution">
    <text evidence="2">The sequence shown here is derived from an EMBL/GenBank/DDBJ whole genome shotgun (WGS) entry which is preliminary data.</text>
</comment>
<reference evidence="2 3" key="1">
    <citation type="submission" date="2021-01" db="EMBL/GenBank/DDBJ databases">
        <title>Whole genome shotgun sequence of Catellatospora citrea NBRC 14495.</title>
        <authorList>
            <person name="Komaki H."/>
            <person name="Tamura T."/>
        </authorList>
    </citation>
    <scope>NUCLEOTIDE SEQUENCE [LARGE SCALE GENOMIC DNA]</scope>
    <source>
        <strain evidence="2 3">NBRC 14495</strain>
    </source>
</reference>
<protein>
    <submittedName>
        <fullName evidence="2">Uncharacterized protein</fullName>
    </submittedName>
</protein>
<keyword evidence="1" id="KW-0812">Transmembrane</keyword>
<gene>
    <name evidence="2" type="ORF">Cci01nite_19470</name>
</gene>
<keyword evidence="1" id="KW-0472">Membrane</keyword>
<evidence type="ECO:0000313" key="3">
    <source>
        <dbReference type="Proteomes" id="UP000659904"/>
    </source>
</evidence>
<dbReference type="AlphaFoldDB" id="A0A8J3NYA7"/>
<evidence type="ECO:0000256" key="1">
    <source>
        <dbReference type="SAM" id="Phobius"/>
    </source>
</evidence>
<accession>A0A8J3NYA7</accession>
<proteinExistence type="predicted"/>
<dbReference type="RefSeq" id="WP_120314745.1">
    <property type="nucleotide sequence ID" value="NZ_RAPR01000001.1"/>
</dbReference>
<keyword evidence="3" id="KW-1185">Reference proteome</keyword>
<keyword evidence="1" id="KW-1133">Transmembrane helix</keyword>